<feature type="compositionally biased region" description="Low complexity" evidence="1">
    <location>
        <begin position="27"/>
        <end position="64"/>
    </location>
</feature>
<keyword evidence="3" id="KW-1185">Reference proteome</keyword>
<proteinExistence type="predicted"/>
<evidence type="ECO:0000313" key="2">
    <source>
        <dbReference type="EMBL" id="SDL38265.1"/>
    </source>
</evidence>
<accession>A0A1G9JM04</accession>
<evidence type="ECO:0000313" key="3">
    <source>
        <dbReference type="Proteomes" id="UP000199155"/>
    </source>
</evidence>
<evidence type="ECO:0000256" key="1">
    <source>
        <dbReference type="SAM" id="MobiDB-lite"/>
    </source>
</evidence>
<reference evidence="2 3" key="1">
    <citation type="submission" date="2016-10" db="EMBL/GenBank/DDBJ databases">
        <authorList>
            <person name="de Groot N.N."/>
        </authorList>
    </citation>
    <scope>NUCLEOTIDE SEQUENCE [LARGE SCALE GENOMIC DNA]</scope>
    <source>
        <strain evidence="2 3">CGMCC 4.5727</strain>
    </source>
</reference>
<dbReference type="STRING" id="417292.SAMN05421806_13230"/>
<sequence>MSMDAVFGDALATRGRGAGTGKPEKPVPATFTAPGVPAPAGTPEVEAAPETEAGAAHAPAEGGVPPIGGKVFDVNSNNGEGGAPATTEAGGAAEAVSPLSEEDRLLLSQCEGRIQAFGKAAADAGEAFDTIKNKELHRHYRMTWAEYTLARWGVSVSQVDRLIAAAPVMRELSIPNEGTARELVPAYRDWGADSARALWKGTKEGSGNKPTAKVLKAAVQSAKERVGDGNKVPAPDKLESLARKTVARVVKEEEAARAKKAAAKKAPAPAPAAAGEAEGNGTETSTAPTGEASAWVLPDSAVTEFSRLFVSQAEATGRPPEEIAIEAYDVLRKHYGAAADQSAA</sequence>
<dbReference type="EMBL" id="FNFF01000032">
    <property type="protein sequence ID" value="SDL38265.1"/>
    <property type="molecule type" value="Genomic_DNA"/>
</dbReference>
<organism evidence="2 3">
    <name type="scientific">Streptomyces indicus</name>
    <dbReference type="NCBI Taxonomy" id="417292"/>
    <lineage>
        <taxon>Bacteria</taxon>
        <taxon>Bacillati</taxon>
        <taxon>Actinomycetota</taxon>
        <taxon>Actinomycetes</taxon>
        <taxon>Kitasatosporales</taxon>
        <taxon>Streptomycetaceae</taxon>
        <taxon>Streptomyces</taxon>
    </lineage>
</organism>
<feature type="region of interest" description="Disordered" evidence="1">
    <location>
        <begin position="260"/>
        <end position="289"/>
    </location>
</feature>
<gene>
    <name evidence="2" type="ORF">SAMN05421806_13230</name>
</gene>
<dbReference type="AlphaFoldDB" id="A0A1G9JM04"/>
<protein>
    <submittedName>
        <fullName evidence="2">Uncharacterized protein</fullName>
    </submittedName>
</protein>
<dbReference type="Proteomes" id="UP000199155">
    <property type="component" value="Unassembled WGS sequence"/>
</dbReference>
<feature type="region of interest" description="Disordered" evidence="1">
    <location>
        <begin position="1"/>
        <end position="89"/>
    </location>
</feature>
<name>A0A1G9JM04_9ACTN</name>
<feature type="compositionally biased region" description="Low complexity" evidence="1">
    <location>
        <begin position="264"/>
        <end position="284"/>
    </location>
</feature>